<dbReference type="OrthoDB" id="2423701at2759"/>
<proteinExistence type="predicted"/>
<accession>A0A913Y447</accession>
<dbReference type="SMART" id="SM00028">
    <property type="entry name" value="TPR"/>
    <property type="match status" value="3"/>
</dbReference>
<evidence type="ECO:0000313" key="3">
    <source>
        <dbReference type="Proteomes" id="UP000887567"/>
    </source>
</evidence>
<dbReference type="GeneID" id="114574217"/>
<sequence length="189" mass="21581">MATIFGWKKKIPHDLSRKRASAFDDNEVRDDAIKEESAEQLLLPAKRLHSEDDNETACKISKCLLDEGASLAEQARFSEAVKKWNEALILTPDDEKLHEMKSQIFLQLDKTFEAIKCAEKAVELKPTWPAAHQALGRAQLKFGEFDLAVKSFSKAVHLQPDDSELWNEDLLWSVGIREKAKEHDRQLEL</sequence>
<dbReference type="PANTHER" id="PTHR15544:SF0">
    <property type="entry name" value="TETRATRICOPEPTIDE REPEAT PROTEIN 33"/>
    <property type="match status" value="1"/>
</dbReference>
<keyword evidence="3" id="KW-1185">Reference proteome</keyword>
<name>A0A913Y447_EXADI</name>
<dbReference type="OMA" id="IHEMRAQ"/>
<feature type="repeat" description="TPR" evidence="1">
    <location>
        <begin position="129"/>
        <end position="162"/>
    </location>
</feature>
<dbReference type="PROSITE" id="PS50005">
    <property type="entry name" value="TPR"/>
    <property type="match status" value="2"/>
</dbReference>
<keyword evidence="1" id="KW-0802">TPR repeat</keyword>
<dbReference type="InterPro" id="IPR052658">
    <property type="entry name" value="TPR-containing"/>
</dbReference>
<dbReference type="PANTHER" id="PTHR15544">
    <property type="entry name" value="OSMOSIS RESPONSIVE FACTOR"/>
    <property type="match status" value="1"/>
</dbReference>
<dbReference type="EnsemblMetazoa" id="XM_021058179.2">
    <property type="protein sequence ID" value="XP_020913838.1"/>
    <property type="gene ID" value="LOC114574217"/>
</dbReference>
<dbReference type="Pfam" id="PF13181">
    <property type="entry name" value="TPR_8"/>
    <property type="match status" value="2"/>
</dbReference>
<organism evidence="2 3">
    <name type="scientific">Exaiptasia diaphana</name>
    <name type="common">Tropical sea anemone</name>
    <name type="synonym">Aiptasia pulchella</name>
    <dbReference type="NCBI Taxonomy" id="2652724"/>
    <lineage>
        <taxon>Eukaryota</taxon>
        <taxon>Metazoa</taxon>
        <taxon>Cnidaria</taxon>
        <taxon>Anthozoa</taxon>
        <taxon>Hexacorallia</taxon>
        <taxon>Actiniaria</taxon>
        <taxon>Aiptasiidae</taxon>
        <taxon>Exaiptasia</taxon>
    </lineage>
</organism>
<dbReference type="Proteomes" id="UP000887567">
    <property type="component" value="Unplaced"/>
</dbReference>
<dbReference type="KEGG" id="epa:114574217"/>
<evidence type="ECO:0000256" key="1">
    <source>
        <dbReference type="PROSITE-ProRule" id="PRU00339"/>
    </source>
</evidence>
<dbReference type="RefSeq" id="XP_020913838.1">
    <property type="nucleotide sequence ID" value="XM_021058179.2"/>
</dbReference>
<protein>
    <recommendedName>
        <fullName evidence="4">Tetratricopeptide repeat protein 33</fullName>
    </recommendedName>
</protein>
<reference evidence="2" key="1">
    <citation type="submission" date="2022-11" db="UniProtKB">
        <authorList>
            <consortium name="EnsemblMetazoa"/>
        </authorList>
    </citation>
    <scope>IDENTIFICATION</scope>
</reference>
<evidence type="ECO:0008006" key="4">
    <source>
        <dbReference type="Google" id="ProtNLM"/>
    </source>
</evidence>
<feature type="repeat" description="TPR" evidence="1">
    <location>
        <begin position="61"/>
        <end position="94"/>
    </location>
</feature>
<dbReference type="Gene3D" id="1.25.40.10">
    <property type="entry name" value="Tetratricopeptide repeat domain"/>
    <property type="match status" value="1"/>
</dbReference>
<evidence type="ECO:0000313" key="2">
    <source>
        <dbReference type="EnsemblMetazoa" id="XP_020913838.1"/>
    </source>
</evidence>
<dbReference type="InterPro" id="IPR019734">
    <property type="entry name" value="TPR_rpt"/>
</dbReference>
<dbReference type="InterPro" id="IPR011990">
    <property type="entry name" value="TPR-like_helical_dom_sf"/>
</dbReference>
<dbReference type="SUPFAM" id="SSF48452">
    <property type="entry name" value="TPR-like"/>
    <property type="match status" value="1"/>
</dbReference>
<dbReference type="AlphaFoldDB" id="A0A913Y447"/>